<name>A0A1G6L9U4_9BACL</name>
<dbReference type="Proteomes" id="UP000199387">
    <property type="component" value="Unassembled WGS sequence"/>
</dbReference>
<evidence type="ECO:0000256" key="1">
    <source>
        <dbReference type="SAM" id="Phobius"/>
    </source>
</evidence>
<dbReference type="AlphaFoldDB" id="A0A1G6L9U4"/>
<protein>
    <submittedName>
        <fullName evidence="2">Uncharacterized protein</fullName>
    </submittedName>
</protein>
<organism evidence="2 3">
    <name type="scientific">Melghirimyces thermohalophilus</name>
    <dbReference type="NCBI Taxonomy" id="1236220"/>
    <lineage>
        <taxon>Bacteria</taxon>
        <taxon>Bacillati</taxon>
        <taxon>Bacillota</taxon>
        <taxon>Bacilli</taxon>
        <taxon>Bacillales</taxon>
        <taxon>Thermoactinomycetaceae</taxon>
        <taxon>Melghirimyces</taxon>
    </lineage>
</organism>
<feature type="transmembrane region" description="Helical" evidence="1">
    <location>
        <begin position="7"/>
        <end position="28"/>
    </location>
</feature>
<accession>A0A1G6L9U4</accession>
<reference evidence="2 3" key="1">
    <citation type="submission" date="2016-10" db="EMBL/GenBank/DDBJ databases">
        <authorList>
            <person name="de Groot N.N."/>
        </authorList>
    </citation>
    <scope>NUCLEOTIDE SEQUENCE [LARGE SCALE GENOMIC DNA]</scope>
    <source>
        <strain evidence="2 3">DSM 45514</strain>
    </source>
</reference>
<keyword evidence="1" id="KW-0812">Transmembrane</keyword>
<keyword evidence="1" id="KW-0472">Membrane</keyword>
<evidence type="ECO:0000313" key="3">
    <source>
        <dbReference type="Proteomes" id="UP000199387"/>
    </source>
</evidence>
<keyword evidence="1" id="KW-1133">Transmembrane helix</keyword>
<dbReference type="EMBL" id="FMZA01000007">
    <property type="protein sequence ID" value="SDC39525.1"/>
    <property type="molecule type" value="Genomic_DNA"/>
</dbReference>
<gene>
    <name evidence="2" type="ORF">SAMN04488112_107104</name>
</gene>
<keyword evidence="3" id="KW-1185">Reference proteome</keyword>
<feature type="transmembrane region" description="Helical" evidence="1">
    <location>
        <begin position="34"/>
        <end position="53"/>
    </location>
</feature>
<dbReference type="STRING" id="1236220.SAMN04488112_107104"/>
<sequence length="59" mass="6610">MKCFKKWVVKFIMMTAVLWLVLGGLFGISFGTLFTTSVLLPVSLISSVTGLYCRDMVME</sequence>
<proteinExistence type="predicted"/>
<evidence type="ECO:0000313" key="2">
    <source>
        <dbReference type="EMBL" id="SDC39525.1"/>
    </source>
</evidence>